<comment type="caution">
    <text evidence="4">The sequence shown here is derived from an EMBL/GenBank/DDBJ whole genome shotgun (WGS) entry which is preliminary data.</text>
</comment>
<dbReference type="PANTHER" id="PTHR34535">
    <property type="entry name" value="HYDROGENASE MATURATION FACTOR HYPA"/>
    <property type="match status" value="1"/>
</dbReference>
<evidence type="ECO:0008006" key="5">
    <source>
        <dbReference type="Google" id="ProtNLM"/>
    </source>
</evidence>
<proteinExistence type="predicted"/>
<dbReference type="GO" id="GO:0016151">
    <property type="term" value="F:nickel cation binding"/>
    <property type="evidence" value="ECO:0007669"/>
    <property type="project" value="InterPro"/>
</dbReference>
<dbReference type="InterPro" id="IPR000688">
    <property type="entry name" value="HypA/HybF"/>
</dbReference>
<name>X1C3A3_9ZZZZ</name>
<protein>
    <recommendedName>
        <fullName evidence="5">Hydrogenase maturation nickel metallochaperone HypA</fullName>
    </recommendedName>
</protein>
<organism evidence="4">
    <name type="scientific">marine sediment metagenome</name>
    <dbReference type="NCBI Taxonomy" id="412755"/>
    <lineage>
        <taxon>unclassified sequences</taxon>
        <taxon>metagenomes</taxon>
        <taxon>ecological metagenomes</taxon>
    </lineage>
</organism>
<dbReference type="EMBL" id="BART01020240">
    <property type="protein sequence ID" value="GAH01807.1"/>
    <property type="molecule type" value="Genomic_DNA"/>
</dbReference>
<sequence length="133" mass="14596">TNGAAVVKDIFIEVGALAGVMAPALEFNLDIAKHNTCARDAGIHIQEIEGRGRCPACGGTFPMGFHIEPCPRCEDSYLRMVSGNELRVLEIEVEKKKWGEDPTSLLRRTKVVYYLRSRCSIFGSTQSPARSPA</sequence>
<keyword evidence="1" id="KW-0533">Nickel</keyword>
<keyword evidence="3" id="KW-0862">Zinc</keyword>
<evidence type="ECO:0000256" key="2">
    <source>
        <dbReference type="ARBA" id="ARBA00022723"/>
    </source>
</evidence>
<dbReference type="GO" id="GO:0008270">
    <property type="term" value="F:zinc ion binding"/>
    <property type="evidence" value="ECO:0007669"/>
    <property type="project" value="TreeGrafter"/>
</dbReference>
<keyword evidence="2" id="KW-0479">Metal-binding</keyword>
<dbReference type="Gene3D" id="3.30.2320.80">
    <property type="match status" value="1"/>
</dbReference>
<dbReference type="AlphaFoldDB" id="X1C3A3"/>
<dbReference type="PANTHER" id="PTHR34535:SF3">
    <property type="entry name" value="HYDROGENASE MATURATION FACTOR HYPA"/>
    <property type="match status" value="1"/>
</dbReference>
<gene>
    <name evidence="4" type="ORF">S01H4_37638</name>
</gene>
<accession>X1C3A3</accession>
<feature type="non-terminal residue" evidence="4">
    <location>
        <position position="1"/>
    </location>
</feature>
<dbReference type="Pfam" id="PF01155">
    <property type="entry name" value="HypA"/>
    <property type="match status" value="1"/>
</dbReference>
<evidence type="ECO:0000256" key="1">
    <source>
        <dbReference type="ARBA" id="ARBA00022596"/>
    </source>
</evidence>
<dbReference type="GO" id="GO:0051604">
    <property type="term" value="P:protein maturation"/>
    <property type="evidence" value="ECO:0007669"/>
    <property type="project" value="InterPro"/>
</dbReference>
<evidence type="ECO:0000313" key="4">
    <source>
        <dbReference type="EMBL" id="GAH01807.1"/>
    </source>
</evidence>
<reference evidence="4" key="1">
    <citation type="journal article" date="2014" name="Front. Microbiol.">
        <title>High frequency of phylogenetically diverse reductive dehalogenase-homologous genes in deep subseafloor sedimentary metagenomes.</title>
        <authorList>
            <person name="Kawai M."/>
            <person name="Futagami T."/>
            <person name="Toyoda A."/>
            <person name="Takaki Y."/>
            <person name="Nishi S."/>
            <person name="Hori S."/>
            <person name="Arai W."/>
            <person name="Tsubouchi T."/>
            <person name="Morono Y."/>
            <person name="Uchiyama I."/>
            <person name="Ito T."/>
            <person name="Fujiyama A."/>
            <person name="Inagaki F."/>
            <person name="Takami H."/>
        </authorList>
    </citation>
    <scope>NUCLEOTIDE SEQUENCE</scope>
    <source>
        <strain evidence="4">Expedition CK06-06</strain>
    </source>
</reference>
<evidence type="ECO:0000256" key="3">
    <source>
        <dbReference type="ARBA" id="ARBA00022833"/>
    </source>
</evidence>